<comment type="caution">
    <text evidence="1">The sequence shown here is derived from an EMBL/GenBank/DDBJ whole genome shotgun (WGS) entry which is preliminary data.</text>
</comment>
<dbReference type="EMBL" id="POUN01000002">
    <property type="protein sequence ID" value="PNF81646.1"/>
    <property type="molecule type" value="Genomic_DNA"/>
</dbReference>
<evidence type="ECO:0000313" key="1">
    <source>
        <dbReference type="EMBL" id="PNF81646.1"/>
    </source>
</evidence>
<reference evidence="1 2" key="1">
    <citation type="submission" date="2018-01" db="EMBL/GenBank/DDBJ databases">
        <title>Denitrification phenotypes of diverse strains of Pseudomonas stutzeri.</title>
        <authorList>
            <person name="Milligan D.A."/>
            <person name="Bergaust L."/>
            <person name="Bakken L.R."/>
            <person name="Frostegard A."/>
        </authorList>
    </citation>
    <scope>NUCLEOTIDE SEQUENCE [LARGE SCALE GENOMIC DNA]</scope>
    <source>
        <strain evidence="1 2">KC</strain>
    </source>
</reference>
<proteinExistence type="predicted"/>
<accession>A0A2N8S4T9</accession>
<protein>
    <submittedName>
        <fullName evidence="1">Uncharacterized protein</fullName>
    </submittedName>
</protein>
<organism evidence="1 2">
    <name type="scientific">Stutzerimonas stutzeri</name>
    <name type="common">Pseudomonas stutzeri</name>
    <dbReference type="NCBI Taxonomy" id="316"/>
    <lineage>
        <taxon>Bacteria</taxon>
        <taxon>Pseudomonadati</taxon>
        <taxon>Pseudomonadota</taxon>
        <taxon>Gammaproteobacteria</taxon>
        <taxon>Pseudomonadales</taxon>
        <taxon>Pseudomonadaceae</taxon>
        <taxon>Stutzerimonas</taxon>
    </lineage>
</organism>
<name>A0A2N8S4T9_STUST</name>
<evidence type="ECO:0000313" key="2">
    <source>
        <dbReference type="Proteomes" id="UP000235925"/>
    </source>
</evidence>
<sequence>MLQTPFLLVHSQPSHEIPWNGVPAPMFSYADLYIDIYRYEAEDHPLGSDGITGLHSPHGAVLTLW</sequence>
<dbReference type="Proteomes" id="UP000235925">
    <property type="component" value="Unassembled WGS sequence"/>
</dbReference>
<dbReference type="AlphaFoldDB" id="A0A2N8S4T9"/>
<gene>
    <name evidence="1" type="ORF">CXK92_07400</name>
</gene>